<dbReference type="Pfam" id="PF02803">
    <property type="entry name" value="Thiolase_C"/>
    <property type="match status" value="1"/>
</dbReference>
<keyword evidence="3 4" id="KW-0012">Acyltransferase</keyword>
<dbReference type="InterPro" id="IPR016039">
    <property type="entry name" value="Thiolase-like"/>
</dbReference>
<evidence type="ECO:0000256" key="1">
    <source>
        <dbReference type="ARBA" id="ARBA00010982"/>
    </source>
</evidence>
<name>A0ABY2P1B1_9LEPT</name>
<dbReference type="Pfam" id="PF00108">
    <property type="entry name" value="Thiolase_N"/>
    <property type="match status" value="1"/>
</dbReference>
<dbReference type="Gene3D" id="3.40.47.10">
    <property type="match status" value="2"/>
</dbReference>
<dbReference type="RefSeq" id="WP_135693949.1">
    <property type="nucleotide sequence ID" value="NZ_RQHK01000003.1"/>
</dbReference>
<dbReference type="EMBL" id="RQHK01000003">
    <property type="protein sequence ID" value="TGM78164.1"/>
    <property type="molecule type" value="Genomic_DNA"/>
</dbReference>
<dbReference type="PANTHER" id="PTHR18919:SF107">
    <property type="entry name" value="ACETYL-COA ACETYLTRANSFERASE, CYTOSOLIC"/>
    <property type="match status" value="1"/>
</dbReference>
<accession>A0ABY2P1B1</accession>
<dbReference type="NCBIfam" id="TIGR01930">
    <property type="entry name" value="AcCoA-C-Actrans"/>
    <property type="match status" value="1"/>
</dbReference>
<dbReference type="InterPro" id="IPR020616">
    <property type="entry name" value="Thiolase_N"/>
</dbReference>
<dbReference type="PANTHER" id="PTHR18919">
    <property type="entry name" value="ACETYL-COA C-ACYLTRANSFERASE"/>
    <property type="match status" value="1"/>
</dbReference>
<comment type="similarity">
    <text evidence="1 4">Belongs to the thiolase-like superfamily. Thiolase family.</text>
</comment>
<organism evidence="7 8">
    <name type="scientific">Leptospira mtsangambouensis</name>
    <dbReference type="NCBI Taxonomy" id="2484912"/>
    <lineage>
        <taxon>Bacteria</taxon>
        <taxon>Pseudomonadati</taxon>
        <taxon>Spirochaetota</taxon>
        <taxon>Spirochaetia</taxon>
        <taxon>Leptospirales</taxon>
        <taxon>Leptospiraceae</taxon>
        <taxon>Leptospira</taxon>
    </lineage>
</organism>
<dbReference type="SUPFAM" id="SSF53901">
    <property type="entry name" value="Thiolase-like"/>
    <property type="match status" value="2"/>
</dbReference>
<dbReference type="InterPro" id="IPR020610">
    <property type="entry name" value="Thiolase_AS"/>
</dbReference>
<reference evidence="8" key="1">
    <citation type="journal article" date="2019" name="PLoS Negl. Trop. Dis.">
        <title>Revisiting the worldwide diversity of Leptospira species in the environment.</title>
        <authorList>
            <person name="Vincent A.T."/>
            <person name="Schiettekatte O."/>
            <person name="Bourhy P."/>
            <person name="Veyrier F.J."/>
            <person name="Picardeau M."/>
        </authorList>
    </citation>
    <scope>NUCLEOTIDE SEQUENCE [LARGE SCALE GENOMIC DNA]</scope>
    <source>
        <strain evidence="8">201601298</strain>
    </source>
</reference>
<gene>
    <name evidence="7" type="ORF">EHR01_06770</name>
</gene>
<dbReference type="PROSITE" id="PS00099">
    <property type="entry name" value="THIOLASE_3"/>
    <property type="match status" value="1"/>
</dbReference>
<evidence type="ECO:0000256" key="2">
    <source>
        <dbReference type="ARBA" id="ARBA00022679"/>
    </source>
</evidence>
<dbReference type="PIRSF" id="PIRSF000429">
    <property type="entry name" value="Ac-CoA_Ac_transf"/>
    <property type="match status" value="1"/>
</dbReference>
<evidence type="ECO:0000313" key="7">
    <source>
        <dbReference type="EMBL" id="TGM78164.1"/>
    </source>
</evidence>
<evidence type="ECO:0000256" key="4">
    <source>
        <dbReference type="RuleBase" id="RU003557"/>
    </source>
</evidence>
<dbReference type="CDD" id="cd00751">
    <property type="entry name" value="thiolase"/>
    <property type="match status" value="1"/>
</dbReference>
<dbReference type="InterPro" id="IPR002155">
    <property type="entry name" value="Thiolase"/>
</dbReference>
<evidence type="ECO:0000259" key="6">
    <source>
        <dbReference type="Pfam" id="PF02803"/>
    </source>
</evidence>
<sequence>MVVILDGVRTPFGKFGGGLKDYSSSELGVISAKETIRKTGLDPEEIEESIYGNVIQDDKDSAYLARHIGLRSGLKENSSALTVNRLCGSGMESVIIGARKILSFENDLLLVGGTESMSNAPFVVKNVRWGNKYGDTILEDRLAQSLTDCFVDLTMGETAENIAKQFQISRSDQDDWAGISQVRAEKATESGILSEEMVPIISKGKNAIVIQKDEQIRGVSCVEQLKKLPTAFLKEGSVTAGNSSGINDGAASLLIASEKWTQKKNLKPLAKILGYANVGCDPKMMGLGPVFAIPKALANAGVQMDEVDLFEINEAYAAQTLAVIRELKLNPEKTNVNGGAIAIGHPLGASGTRVILTLANELRRKNLRFGVASLCIGGGQGIAIVLENSDF</sequence>
<keyword evidence="2 4" id="KW-0808">Transferase</keyword>
<dbReference type="Proteomes" id="UP000297940">
    <property type="component" value="Unassembled WGS sequence"/>
</dbReference>
<evidence type="ECO:0000256" key="3">
    <source>
        <dbReference type="ARBA" id="ARBA00023315"/>
    </source>
</evidence>
<feature type="domain" description="Thiolase N-terminal" evidence="5">
    <location>
        <begin position="2"/>
        <end position="258"/>
    </location>
</feature>
<feature type="domain" description="Thiolase C-terminal" evidence="6">
    <location>
        <begin position="266"/>
        <end position="387"/>
    </location>
</feature>
<keyword evidence="8" id="KW-1185">Reference proteome</keyword>
<comment type="caution">
    <text evidence="7">The sequence shown here is derived from an EMBL/GenBank/DDBJ whole genome shotgun (WGS) entry which is preliminary data.</text>
</comment>
<evidence type="ECO:0000313" key="8">
    <source>
        <dbReference type="Proteomes" id="UP000297940"/>
    </source>
</evidence>
<dbReference type="InterPro" id="IPR020617">
    <property type="entry name" value="Thiolase_C"/>
</dbReference>
<protein>
    <submittedName>
        <fullName evidence="7">Thiolase family protein</fullName>
    </submittedName>
</protein>
<proteinExistence type="inferred from homology"/>
<dbReference type="InterPro" id="IPR020615">
    <property type="entry name" value="Thiolase_acyl_enz_int_AS"/>
</dbReference>
<dbReference type="InterPro" id="IPR020613">
    <property type="entry name" value="Thiolase_CS"/>
</dbReference>
<evidence type="ECO:0000259" key="5">
    <source>
        <dbReference type="Pfam" id="PF00108"/>
    </source>
</evidence>
<dbReference type="PROSITE" id="PS00098">
    <property type="entry name" value="THIOLASE_1"/>
    <property type="match status" value="1"/>
</dbReference>
<dbReference type="PROSITE" id="PS00737">
    <property type="entry name" value="THIOLASE_2"/>
    <property type="match status" value="1"/>
</dbReference>